<dbReference type="PANTHER" id="PTHR46470:SF2">
    <property type="entry name" value="GLYCERALDEHYDE 3-PHOSPHATE PHOSPHATASE"/>
    <property type="match status" value="1"/>
</dbReference>
<dbReference type="Gene3D" id="1.10.150.520">
    <property type="match status" value="1"/>
</dbReference>
<dbReference type="SUPFAM" id="SSF56784">
    <property type="entry name" value="HAD-like"/>
    <property type="match status" value="1"/>
</dbReference>
<dbReference type="KEGG" id="msu:MS1490"/>
<keyword evidence="6" id="KW-1185">Reference proteome</keyword>
<dbReference type="GO" id="GO:0044281">
    <property type="term" value="P:small molecule metabolic process"/>
    <property type="evidence" value="ECO:0007669"/>
    <property type="project" value="UniProtKB-ARBA"/>
</dbReference>
<dbReference type="SFLD" id="SFLDS00003">
    <property type="entry name" value="Haloacid_Dehalogenase"/>
    <property type="match status" value="1"/>
</dbReference>
<evidence type="ECO:0000256" key="4">
    <source>
        <dbReference type="ARBA" id="ARBA00022842"/>
    </source>
</evidence>
<dbReference type="Proteomes" id="UP000000607">
    <property type="component" value="Chromosome"/>
</dbReference>
<dbReference type="GO" id="GO:0046872">
    <property type="term" value="F:metal ion binding"/>
    <property type="evidence" value="ECO:0007669"/>
    <property type="project" value="UniProtKB-KW"/>
</dbReference>
<dbReference type="SFLD" id="SFLDG01129">
    <property type="entry name" value="C1.5:_HAD__Beta-PGM__Phosphata"/>
    <property type="match status" value="1"/>
</dbReference>
<dbReference type="HOGENOM" id="CLU_045011_8_3_6"/>
<reference evidence="5 6" key="1">
    <citation type="journal article" date="2004" name="Nat. Biotechnol.">
        <title>The genome sequence of the capnophilic rumen bacterium Mannheimia succiniciproducens.</title>
        <authorList>
            <person name="Hong S.H."/>
            <person name="Kim J.S."/>
            <person name="Lee S.Y."/>
            <person name="In Y.H."/>
            <person name="Choi S.S."/>
            <person name="Rih J.-K."/>
            <person name="Kim C.H."/>
            <person name="Jeong H."/>
            <person name="Hur C.G."/>
            <person name="Kim J.J."/>
        </authorList>
    </citation>
    <scope>NUCLEOTIDE SEQUENCE [LARGE SCALE GENOMIC DNA]</scope>
    <source>
        <strain evidence="6">KCTC 0769BP / MBEL55E</strain>
    </source>
</reference>
<evidence type="ECO:0000313" key="5">
    <source>
        <dbReference type="EMBL" id="AAU38097.1"/>
    </source>
</evidence>
<evidence type="ECO:0000256" key="2">
    <source>
        <dbReference type="ARBA" id="ARBA00022723"/>
    </source>
</evidence>
<dbReference type="InterPro" id="IPR006439">
    <property type="entry name" value="HAD-SF_hydro_IA"/>
</dbReference>
<evidence type="ECO:0000256" key="3">
    <source>
        <dbReference type="ARBA" id="ARBA00022801"/>
    </source>
</evidence>
<comment type="cofactor">
    <cofactor evidence="1">
        <name>Mg(2+)</name>
        <dbReference type="ChEBI" id="CHEBI:18420"/>
    </cofactor>
</comment>
<dbReference type="NCBIfam" id="TIGR01549">
    <property type="entry name" value="HAD-SF-IA-v1"/>
    <property type="match status" value="1"/>
</dbReference>
<dbReference type="PANTHER" id="PTHR46470">
    <property type="entry name" value="N-ACYLNEURAMINATE-9-PHOSPHATASE"/>
    <property type="match status" value="1"/>
</dbReference>
<sequence length="223" mass="26589">MTRKYWLIIMKNKALVLDLDDTLYAEIDFLYSAYKHIASRLAPERSETLFNRLVELYHRGENAFQYLVEQYDVDLSTLLDWYRFHVPQIRLFPHVADQLNRLKEDFRFALITDGRSVTQRNKVKALGIEPLLDFIVISEEVGSEKPSLNNYRLVQDALHCRDYIYIGDNPKKDFVTPNKLGWKTICLKDRGTNIHRQDFEILEEFRPHFYMSDWSELPTFLDF</sequence>
<name>Q65SG3_MANSM</name>
<organism evidence="5 6">
    <name type="scientific">Mannheimia succiniciproducens (strain KCTC 0769BP / MBEL55E)</name>
    <dbReference type="NCBI Taxonomy" id="221988"/>
    <lineage>
        <taxon>Bacteria</taxon>
        <taxon>Pseudomonadati</taxon>
        <taxon>Pseudomonadota</taxon>
        <taxon>Gammaproteobacteria</taxon>
        <taxon>Pasteurellales</taxon>
        <taxon>Pasteurellaceae</taxon>
        <taxon>Basfia</taxon>
    </lineage>
</organism>
<keyword evidence="4" id="KW-0460">Magnesium</keyword>
<dbReference type="EMBL" id="AE016827">
    <property type="protein sequence ID" value="AAU38097.1"/>
    <property type="molecule type" value="Genomic_DNA"/>
</dbReference>
<dbReference type="InterPro" id="IPR023214">
    <property type="entry name" value="HAD_sf"/>
</dbReference>
<evidence type="ECO:0000256" key="1">
    <source>
        <dbReference type="ARBA" id="ARBA00001946"/>
    </source>
</evidence>
<dbReference type="GO" id="GO:0016791">
    <property type="term" value="F:phosphatase activity"/>
    <property type="evidence" value="ECO:0007669"/>
    <property type="project" value="TreeGrafter"/>
</dbReference>
<keyword evidence="3" id="KW-0378">Hydrolase</keyword>
<accession>Q65SG3</accession>
<dbReference type="InterPro" id="IPR041492">
    <property type="entry name" value="HAD_2"/>
</dbReference>
<dbReference type="STRING" id="221988.MS1490"/>
<evidence type="ECO:0000313" key="6">
    <source>
        <dbReference type="Proteomes" id="UP000000607"/>
    </source>
</evidence>
<keyword evidence="2" id="KW-0479">Metal-binding</keyword>
<dbReference type="Gene3D" id="3.40.50.1000">
    <property type="entry name" value="HAD superfamily/HAD-like"/>
    <property type="match status" value="1"/>
</dbReference>
<dbReference type="Pfam" id="PF13419">
    <property type="entry name" value="HAD_2"/>
    <property type="match status" value="1"/>
</dbReference>
<dbReference type="InterPro" id="IPR051400">
    <property type="entry name" value="HAD-like_hydrolase"/>
</dbReference>
<protein>
    <submittedName>
        <fullName evidence="5">Uncharacterized protein</fullName>
    </submittedName>
</protein>
<dbReference type="eggNOG" id="COG1011">
    <property type="taxonomic scope" value="Bacteria"/>
</dbReference>
<proteinExistence type="predicted"/>
<dbReference type="AlphaFoldDB" id="Q65SG3"/>
<dbReference type="InterPro" id="IPR036412">
    <property type="entry name" value="HAD-like_sf"/>
</dbReference>
<gene>
    <name evidence="5" type="ordered locus">MS1490</name>
</gene>